<accession>A0A4V3UNR3</accession>
<dbReference type="AlphaFoldDB" id="A0A4V3UNR3"/>
<dbReference type="InterPro" id="IPR029058">
    <property type="entry name" value="AB_hydrolase_fold"/>
</dbReference>
<dbReference type="SUPFAM" id="SSF53474">
    <property type="entry name" value="alpha/beta-Hydrolases"/>
    <property type="match status" value="1"/>
</dbReference>
<proteinExistence type="predicted"/>
<protein>
    <recommendedName>
        <fullName evidence="1">Alpha/beta hydrolase fold-3 domain-containing protein</fullName>
    </recommendedName>
</protein>
<name>A0A4V3UNR3_9EURO</name>
<comment type="caution">
    <text evidence="2">The sequence shown here is derived from an EMBL/GenBank/DDBJ whole genome shotgun (WGS) entry which is preliminary data.</text>
</comment>
<dbReference type="STRING" id="1220188.A0A4V3UNR3"/>
<feature type="domain" description="Alpha/beta hydrolase fold-3" evidence="1">
    <location>
        <begin position="58"/>
        <end position="117"/>
    </location>
</feature>
<gene>
    <name evidence="2" type="ORF">EYZ11_008419</name>
</gene>
<dbReference type="Pfam" id="PF07859">
    <property type="entry name" value="Abhydrolase_3"/>
    <property type="match status" value="1"/>
</dbReference>
<keyword evidence="3" id="KW-1185">Reference proteome</keyword>
<sequence>MTTTQSSQDVAGDGNSPDIFRITQQKIPVQGGEIAVRIFDPRTILDVQGKPKKRAAYVNFHGSGWVFGNLSVDRDFCNQVVQGLDGNLVASDVDYRLAPEHKYPIPVDDCWAAFNWAD</sequence>
<dbReference type="Proteomes" id="UP000308092">
    <property type="component" value="Unassembled WGS sequence"/>
</dbReference>
<organism evidence="2 3">
    <name type="scientific">Aspergillus tanneri</name>
    <dbReference type="NCBI Taxonomy" id="1220188"/>
    <lineage>
        <taxon>Eukaryota</taxon>
        <taxon>Fungi</taxon>
        <taxon>Dikarya</taxon>
        <taxon>Ascomycota</taxon>
        <taxon>Pezizomycotina</taxon>
        <taxon>Eurotiomycetes</taxon>
        <taxon>Eurotiomycetidae</taxon>
        <taxon>Eurotiales</taxon>
        <taxon>Aspergillaceae</taxon>
        <taxon>Aspergillus</taxon>
        <taxon>Aspergillus subgen. Circumdati</taxon>
    </lineage>
</organism>
<dbReference type="InterPro" id="IPR013094">
    <property type="entry name" value="AB_hydrolase_3"/>
</dbReference>
<dbReference type="PANTHER" id="PTHR23024">
    <property type="entry name" value="ARYLACETAMIDE DEACETYLASE"/>
    <property type="match status" value="1"/>
</dbReference>
<evidence type="ECO:0000313" key="3">
    <source>
        <dbReference type="Proteomes" id="UP000308092"/>
    </source>
</evidence>
<dbReference type="EMBL" id="SOSA01000358">
    <property type="protein sequence ID" value="THC92124.1"/>
    <property type="molecule type" value="Genomic_DNA"/>
</dbReference>
<dbReference type="PANTHER" id="PTHR23024:SF24">
    <property type="entry name" value="ALPHA_BETA HYDROLASE FOLD-3 DOMAIN-CONTAINING PROTEIN"/>
    <property type="match status" value="1"/>
</dbReference>
<dbReference type="Gene3D" id="3.40.50.1820">
    <property type="entry name" value="alpha/beta hydrolase"/>
    <property type="match status" value="1"/>
</dbReference>
<reference evidence="2 3" key="1">
    <citation type="submission" date="2019-03" db="EMBL/GenBank/DDBJ databases">
        <title>The genome sequence of a newly discovered highly antifungal drug resistant Aspergillus species, Aspergillus tanneri NIH 1004.</title>
        <authorList>
            <person name="Mounaud S."/>
            <person name="Singh I."/>
            <person name="Joardar V."/>
            <person name="Pakala S."/>
            <person name="Pakala S."/>
            <person name="Venepally P."/>
            <person name="Hoover J."/>
            <person name="Nierman W."/>
            <person name="Chung J."/>
            <person name="Losada L."/>
        </authorList>
    </citation>
    <scope>NUCLEOTIDE SEQUENCE [LARGE SCALE GENOMIC DNA]</scope>
    <source>
        <strain evidence="2 3">NIH1004</strain>
    </source>
</reference>
<dbReference type="VEuPathDB" id="FungiDB:EYZ11_008419"/>
<evidence type="ECO:0000259" key="1">
    <source>
        <dbReference type="Pfam" id="PF07859"/>
    </source>
</evidence>
<dbReference type="GO" id="GO:0016787">
    <property type="term" value="F:hydrolase activity"/>
    <property type="evidence" value="ECO:0007669"/>
    <property type="project" value="InterPro"/>
</dbReference>
<dbReference type="InterPro" id="IPR050466">
    <property type="entry name" value="Carboxylest/Gibb_receptor"/>
</dbReference>
<evidence type="ECO:0000313" key="2">
    <source>
        <dbReference type="EMBL" id="THC92124.1"/>
    </source>
</evidence>